<keyword evidence="2 3" id="KW-0040">ANK repeat</keyword>
<gene>
    <name evidence="5" type="ORF">OHK93_002645</name>
</gene>
<evidence type="ECO:0000256" key="1">
    <source>
        <dbReference type="ARBA" id="ARBA00022737"/>
    </source>
</evidence>
<protein>
    <recommendedName>
        <fullName evidence="7">Ankyrin</fullName>
    </recommendedName>
</protein>
<dbReference type="Gene3D" id="1.25.40.20">
    <property type="entry name" value="Ankyrin repeat-containing domain"/>
    <property type="match status" value="1"/>
</dbReference>
<evidence type="ECO:0000256" key="2">
    <source>
        <dbReference type="ARBA" id="ARBA00023043"/>
    </source>
</evidence>
<dbReference type="Proteomes" id="UP001161017">
    <property type="component" value="Unassembled WGS sequence"/>
</dbReference>
<dbReference type="SUPFAM" id="SSF48403">
    <property type="entry name" value="Ankyrin repeat"/>
    <property type="match status" value="1"/>
</dbReference>
<feature type="region of interest" description="Disordered" evidence="4">
    <location>
        <begin position="286"/>
        <end position="306"/>
    </location>
</feature>
<name>A0AA43QRR8_9LECA</name>
<evidence type="ECO:0008006" key="7">
    <source>
        <dbReference type="Google" id="ProtNLM"/>
    </source>
</evidence>
<dbReference type="InterPro" id="IPR036770">
    <property type="entry name" value="Ankyrin_rpt-contain_sf"/>
</dbReference>
<dbReference type="PROSITE" id="PS50297">
    <property type="entry name" value="ANK_REP_REGION"/>
    <property type="match status" value="1"/>
</dbReference>
<dbReference type="SMART" id="SM00248">
    <property type="entry name" value="ANK"/>
    <property type="match status" value="4"/>
</dbReference>
<dbReference type="PROSITE" id="PS50088">
    <property type="entry name" value="ANK_REPEAT"/>
    <property type="match status" value="1"/>
</dbReference>
<dbReference type="EMBL" id="JAPUFD010000014">
    <property type="protein sequence ID" value="MDI1491436.1"/>
    <property type="molecule type" value="Genomic_DNA"/>
</dbReference>
<dbReference type="Pfam" id="PF00023">
    <property type="entry name" value="Ank"/>
    <property type="match status" value="1"/>
</dbReference>
<keyword evidence="1" id="KW-0677">Repeat</keyword>
<evidence type="ECO:0000313" key="6">
    <source>
        <dbReference type="Proteomes" id="UP001161017"/>
    </source>
</evidence>
<organism evidence="5 6">
    <name type="scientific">Ramalina farinacea</name>
    <dbReference type="NCBI Taxonomy" id="258253"/>
    <lineage>
        <taxon>Eukaryota</taxon>
        <taxon>Fungi</taxon>
        <taxon>Dikarya</taxon>
        <taxon>Ascomycota</taxon>
        <taxon>Pezizomycotina</taxon>
        <taxon>Lecanoromycetes</taxon>
        <taxon>OSLEUM clade</taxon>
        <taxon>Lecanoromycetidae</taxon>
        <taxon>Lecanorales</taxon>
        <taxon>Lecanorineae</taxon>
        <taxon>Ramalinaceae</taxon>
        <taxon>Ramalina</taxon>
    </lineage>
</organism>
<dbReference type="AlphaFoldDB" id="A0AA43QRR8"/>
<proteinExistence type="predicted"/>
<comment type="caution">
    <text evidence="5">The sequence shown here is derived from an EMBL/GenBank/DDBJ whole genome shotgun (WGS) entry which is preliminary data.</text>
</comment>
<accession>A0AA43QRR8</accession>
<evidence type="ECO:0000256" key="4">
    <source>
        <dbReference type="SAM" id="MobiDB-lite"/>
    </source>
</evidence>
<evidence type="ECO:0000256" key="3">
    <source>
        <dbReference type="PROSITE-ProRule" id="PRU00023"/>
    </source>
</evidence>
<keyword evidence="6" id="KW-1185">Reference proteome</keyword>
<evidence type="ECO:0000313" key="5">
    <source>
        <dbReference type="EMBL" id="MDI1491436.1"/>
    </source>
</evidence>
<feature type="repeat" description="ANK" evidence="3">
    <location>
        <begin position="216"/>
        <end position="242"/>
    </location>
</feature>
<dbReference type="PANTHER" id="PTHR24198:SF165">
    <property type="entry name" value="ANKYRIN REPEAT-CONTAINING PROTEIN-RELATED"/>
    <property type="match status" value="1"/>
</dbReference>
<sequence length="306" mass="33745">MAFLKDRKLAIKQAVDAGDLGRLIFLLETEKTTWGKTARKRRDEALMHALVVGDESIFKYLLSHGAVVDMYLIDFLPGHSVDLLLDSGWDINTVMPSSGHTVLWVFIQNEDIVQGLLDRGADLQADSHAKSLLPTYSQIPVDPSDIIERAAYLATPAIMDLLIAHGARLENSVPFHAVAELGDLNDGPAKLHAMVEHLQALGMDINNAHQFYPDDEALTPLETAIYDDNIEMVKFLLEHGANPMTGGLSSDLAREVLGPDVALVEMLEAFERSCRQNPEAMQELFGTEGLPDQPQPIAFAEHDESR</sequence>
<dbReference type="PANTHER" id="PTHR24198">
    <property type="entry name" value="ANKYRIN REPEAT AND PROTEIN KINASE DOMAIN-CONTAINING PROTEIN"/>
    <property type="match status" value="1"/>
</dbReference>
<dbReference type="InterPro" id="IPR002110">
    <property type="entry name" value="Ankyrin_rpt"/>
</dbReference>
<reference evidence="5" key="1">
    <citation type="journal article" date="2023" name="Genome Biol. Evol.">
        <title>First Whole Genome Sequence and Flow Cytometry Genome Size Data for the Lichen-Forming Fungus Ramalina farinacea (Ascomycota).</title>
        <authorList>
            <person name="Llewellyn T."/>
            <person name="Mian S."/>
            <person name="Hill R."/>
            <person name="Leitch I.J."/>
            <person name="Gaya E."/>
        </authorList>
    </citation>
    <scope>NUCLEOTIDE SEQUENCE</scope>
    <source>
        <strain evidence="5">LIQ254RAFAR</strain>
    </source>
</reference>